<protein>
    <submittedName>
        <fullName evidence="2">Uncharacterized protein</fullName>
    </submittedName>
</protein>
<accession>A0A2I0AH66</accession>
<dbReference type="EMBL" id="KZ451982">
    <property type="protein sequence ID" value="PKA54836.1"/>
    <property type="molecule type" value="Genomic_DNA"/>
</dbReference>
<evidence type="ECO:0000313" key="3">
    <source>
        <dbReference type="Proteomes" id="UP000236161"/>
    </source>
</evidence>
<gene>
    <name evidence="2" type="ORF">AXF42_Ash000671</name>
</gene>
<dbReference type="AlphaFoldDB" id="A0A2I0AH66"/>
<name>A0A2I0AH66_9ASPA</name>
<dbReference type="Proteomes" id="UP000236161">
    <property type="component" value="Unassembled WGS sequence"/>
</dbReference>
<keyword evidence="3" id="KW-1185">Reference proteome</keyword>
<feature type="chain" id="PRO_5014131867" evidence="1">
    <location>
        <begin position="24"/>
        <end position="145"/>
    </location>
</feature>
<feature type="signal peptide" evidence="1">
    <location>
        <begin position="1"/>
        <end position="23"/>
    </location>
</feature>
<organism evidence="2 3">
    <name type="scientific">Apostasia shenzhenica</name>
    <dbReference type="NCBI Taxonomy" id="1088818"/>
    <lineage>
        <taxon>Eukaryota</taxon>
        <taxon>Viridiplantae</taxon>
        <taxon>Streptophyta</taxon>
        <taxon>Embryophyta</taxon>
        <taxon>Tracheophyta</taxon>
        <taxon>Spermatophyta</taxon>
        <taxon>Magnoliopsida</taxon>
        <taxon>Liliopsida</taxon>
        <taxon>Asparagales</taxon>
        <taxon>Orchidaceae</taxon>
        <taxon>Apostasioideae</taxon>
        <taxon>Apostasia</taxon>
    </lineage>
</organism>
<proteinExistence type="predicted"/>
<sequence length="145" mass="16202">MASNSRLLLPLFLFTATVAIAAAQPTFLRDATPEELLDLTQFIASLMRRLNAIHSLHIDASTVERYIGRVSVSRAVAEVVSSDAVIMYRCEIWMLFASFIRSAPVPFRLTMRRVMTTAVVQVTNGDFNEALLLHVANFMSERLSP</sequence>
<reference evidence="2 3" key="1">
    <citation type="journal article" date="2017" name="Nature">
        <title>The Apostasia genome and the evolution of orchids.</title>
        <authorList>
            <person name="Zhang G.Q."/>
            <person name="Liu K.W."/>
            <person name="Li Z."/>
            <person name="Lohaus R."/>
            <person name="Hsiao Y.Y."/>
            <person name="Niu S.C."/>
            <person name="Wang J.Y."/>
            <person name="Lin Y.C."/>
            <person name="Xu Q."/>
            <person name="Chen L.J."/>
            <person name="Yoshida K."/>
            <person name="Fujiwara S."/>
            <person name="Wang Z.W."/>
            <person name="Zhang Y.Q."/>
            <person name="Mitsuda N."/>
            <person name="Wang M."/>
            <person name="Liu G.H."/>
            <person name="Pecoraro L."/>
            <person name="Huang H.X."/>
            <person name="Xiao X.J."/>
            <person name="Lin M."/>
            <person name="Wu X.Y."/>
            <person name="Wu W.L."/>
            <person name="Chen Y.Y."/>
            <person name="Chang S.B."/>
            <person name="Sakamoto S."/>
            <person name="Ohme-Takagi M."/>
            <person name="Yagi M."/>
            <person name="Zeng S.J."/>
            <person name="Shen C.Y."/>
            <person name="Yeh C.M."/>
            <person name="Luo Y.B."/>
            <person name="Tsai W.C."/>
            <person name="Van de Peer Y."/>
            <person name="Liu Z.J."/>
        </authorList>
    </citation>
    <scope>NUCLEOTIDE SEQUENCE [LARGE SCALE GENOMIC DNA]</scope>
    <source>
        <strain evidence="3">cv. Shenzhen</strain>
        <tissue evidence="2">Stem</tissue>
    </source>
</reference>
<evidence type="ECO:0000256" key="1">
    <source>
        <dbReference type="SAM" id="SignalP"/>
    </source>
</evidence>
<keyword evidence="1" id="KW-0732">Signal</keyword>
<evidence type="ECO:0000313" key="2">
    <source>
        <dbReference type="EMBL" id="PKA54836.1"/>
    </source>
</evidence>